<dbReference type="InterPro" id="IPR029071">
    <property type="entry name" value="Ubiquitin-like_domsf"/>
</dbReference>
<dbReference type="PRINTS" id="PR00348">
    <property type="entry name" value="UBIQUITIN"/>
</dbReference>
<feature type="domain" description="Ubiquitin-like" evidence="1">
    <location>
        <begin position="164"/>
        <end position="234"/>
    </location>
</feature>
<feature type="domain" description="Ubiquitin-like" evidence="1">
    <location>
        <begin position="85"/>
        <end position="163"/>
    </location>
</feature>
<dbReference type="SUPFAM" id="SSF54236">
    <property type="entry name" value="Ubiquitin-like"/>
    <property type="match status" value="5"/>
</dbReference>
<dbReference type="SMART" id="SM00213">
    <property type="entry name" value="UBQ"/>
    <property type="match status" value="5"/>
</dbReference>
<dbReference type="Gene3D" id="3.10.20.90">
    <property type="entry name" value="Phosphatidylinositol 3-kinase Catalytic Subunit, Chain A, domain 1"/>
    <property type="match status" value="5"/>
</dbReference>
<sequence>MIRLRFIMKIFVKIRAEKMIILQVVPSDSIESVKAMLEYTEGIPSDQQRLTFVGKQLDNGKTLADYNITQESLLNLEMCNIKIFAQISHRFMQTPTGKTITLEMDPFDTIRNVKAKIHDIEGILPYKQKLVFDDKLLQDDMTLFDYKIQIESTISVFLSRKCNMRLYLIFEAGTNITLKVEPSDTIEFVKSMIHEIVGIPPYKQRLVYDSYLLQDVRILSDYQIHDHSTIKLIVLHTCKMHIIVKMQTGKNIFLEVKPSDTIANVKTKIEAKKSFPRDQQRLIFGGKFLEDEKSLCHYRIEPDYTLHLILRPGDFIHICVNIWTRDAITLEVKPLDTIENLKAKIQEKEGISPDQQCLLFNGKQLEGDKTISDCKIEENSVLFLVSPVTGEN</sequence>
<comment type="caution">
    <text evidence="2">The sequence shown here is derived from an EMBL/GenBank/DDBJ whole genome shotgun (WGS) entry which is preliminary data.</text>
</comment>
<organism evidence="2 3">
    <name type="scientific">Sinanodonta woodiana</name>
    <name type="common">Chinese pond mussel</name>
    <name type="synonym">Anodonta woodiana</name>
    <dbReference type="NCBI Taxonomy" id="1069815"/>
    <lineage>
        <taxon>Eukaryota</taxon>
        <taxon>Metazoa</taxon>
        <taxon>Spiralia</taxon>
        <taxon>Lophotrochozoa</taxon>
        <taxon>Mollusca</taxon>
        <taxon>Bivalvia</taxon>
        <taxon>Autobranchia</taxon>
        <taxon>Heteroconchia</taxon>
        <taxon>Palaeoheterodonta</taxon>
        <taxon>Unionida</taxon>
        <taxon>Unionoidea</taxon>
        <taxon>Unionidae</taxon>
        <taxon>Unioninae</taxon>
        <taxon>Sinanodonta</taxon>
    </lineage>
</organism>
<reference evidence="2 3" key="1">
    <citation type="submission" date="2024-11" db="EMBL/GenBank/DDBJ databases">
        <title>Chromosome-level genome assembly of the freshwater bivalve Anodonta woodiana.</title>
        <authorList>
            <person name="Chen X."/>
        </authorList>
    </citation>
    <scope>NUCLEOTIDE SEQUENCE [LARGE SCALE GENOMIC DNA]</scope>
    <source>
        <strain evidence="2">MN2024</strain>
        <tissue evidence="2">Gills</tissue>
    </source>
</reference>
<gene>
    <name evidence="2" type="ORF">ACJMK2_010531</name>
</gene>
<dbReference type="InterPro" id="IPR050158">
    <property type="entry name" value="Ubiquitin_ubiquitin-like"/>
</dbReference>
<evidence type="ECO:0000313" key="3">
    <source>
        <dbReference type="Proteomes" id="UP001634394"/>
    </source>
</evidence>
<dbReference type="PANTHER" id="PTHR10666">
    <property type="entry name" value="UBIQUITIN"/>
    <property type="match status" value="1"/>
</dbReference>
<feature type="domain" description="Ubiquitin-like" evidence="1">
    <location>
        <begin position="240"/>
        <end position="311"/>
    </location>
</feature>
<proteinExistence type="predicted"/>
<feature type="domain" description="Ubiquitin-like" evidence="1">
    <location>
        <begin position="8"/>
        <end position="76"/>
    </location>
</feature>
<keyword evidence="3" id="KW-1185">Reference proteome</keyword>
<feature type="domain" description="Ubiquitin-like" evidence="1">
    <location>
        <begin position="316"/>
        <end position="391"/>
    </location>
</feature>
<name>A0ABD3VIM3_SINWO</name>
<evidence type="ECO:0000259" key="1">
    <source>
        <dbReference type="PROSITE" id="PS50053"/>
    </source>
</evidence>
<dbReference type="InterPro" id="IPR019956">
    <property type="entry name" value="Ubiquitin_dom"/>
</dbReference>
<dbReference type="Proteomes" id="UP001634394">
    <property type="component" value="Unassembled WGS sequence"/>
</dbReference>
<evidence type="ECO:0000313" key="2">
    <source>
        <dbReference type="EMBL" id="KAL3860407.1"/>
    </source>
</evidence>
<dbReference type="PROSITE" id="PS50053">
    <property type="entry name" value="UBIQUITIN_2"/>
    <property type="match status" value="5"/>
</dbReference>
<accession>A0ABD3VIM3</accession>
<dbReference type="EMBL" id="JBJQND010000012">
    <property type="protein sequence ID" value="KAL3860407.1"/>
    <property type="molecule type" value="Genomic_DNA"/>
</dbReference>
<protein>
    <recommendedName>
        <fullName evidence="1">Ubiquitin-like domain-containing protein</fullName>
    </recommendedName>
</protein>
<dbReference type="Pfam" id="PF00240">
    <property type="entry name" value="ubiquitin"/>
    <property type="match status" value="5"/>
</dbReference>
<dbReference type="AlphaFoldDB" id="A0ABD3VIM3"/>
<dbReference type="InterPro" id="IPR000626">
    <property type="entry name" value="Ubiquitin-like_dom"/>
</dbReference>